<sequence>FTEEQRAEAWNETANIVKTYSDELVDRWNKEIDNLLIYAGLFSAIQAAFNVELYKRLTPDPDPDPVLVALQTISAQLSGFAMNRAFVNSTQPSFVLGAAKTPVVPLWVVVLNSLWFSSLISSLAAASIGIMVKQWLTEYKSGVSGTTRQTARLRQLRLNSLQRWRVKEIVSFLPVLLQIASGLFFAGLLILLWNLNRTVAIIGTIFVGVLATFSLSTIILPSVAAHCSYLSPPSRVL</sequence>
<feature type="transmembrane region" description="Helical" evidence="1">
    <location>
        <begin position="199"/>
        <end position="225"/>
    </location>
</feature>
<feature type="non-terminal residue" evidence="3">
    <location>
        <position position="1"/>
    </location>
</feature>
<keyword evidence="1" id="KW-0812">Transmembrane</keyword>
<gene>
    <name evidence="3" type="ORF">OH76DRAFT_1315327</name>
</gene>
<feature type="domain" description="DUF6535" evidence="2">
    <location>
        <begin position="10"/>
        <end position="194"/>
    </location>
</feature>
<protein>
    <recommendedName>
        <fullName evidence="2">DUF6535 domain-containing protein</fullName>
    </recommendedName>
</protein>
<keyword evidence="4" id="KW-1185">Reference proteome</keyword>
<dbReference type="EMBL" id="KZ857403">
    <property type="protein sequence ID" value="RDX49687.1"/>
    <property type="molecule type" value="Genomic_DNA"/>
</dbReference>
<dbReference type="AlphaFoldDB" id="A0A371DAX8"/>
<feature type="transmembrane region" description="Helical" evidence="1">
    <location>
        <begin position="106"/>
        <end position="132"/>
    </location>
</feature>
<dbReference type="Pfam" id="PF20153">
    <property type="entry name" value="DUF6535"/>
    <property type="match status" value="1"/>
</dbReference>
<feature type="non-terminal residue" evidence="3">
    <location>
        <position position="237"/>
    </location>
</feature>
<evidence type="ECO:0000259" key="2">
    <source>
        <dbReference type="Pfam" id="PF20153"/>
    </source>
</evidence>
<name>A0A371DAX8_9APHY</name>
<dbReference type="InterPro" id="IPR045338">
    <property type="entry name" value="DUF6535"/>
</dbReference>
<organism evidence="3 4">
    <name type="scientific">Lentinus brumalis</name>
    <dbReference type="NCBI Taxonomy" id="2498619"/>
    <lineage>
        <taxon>Eukaryota</taxon>
        <taxon>Fungi</taxon>
        <taxon>Dikarya</taxon>
        <taxon>Basidiomycota</taxon>
        <taxon>Agaricomycotina</taxon>
        <taxon>Agaricomycetes</taxon>
        <taxon>Polyporales</taxon>
        <taxon>Polyporaceae</taxon>
        <taxon>Lentinus</taxon>
    </lineage>
</organism>
<keyword evidence="1" id="KW-1133">Transmembrane helix</keyword>
<dbReference type="Proteomes" id="UP000256964">
    <property type="component" value="Unassembled WGS sequence"/>
</dbReference>
<reference evidence="3 4" key="1">
    <citation type="journal article" date="2018" name="Biotechnol. Biofuels">
        <title>Integrative visual omics of the white-rot fungus Polyporus brumalis exposes the biotechnological potential of its oxidative enzymes for delignifying raw plant biomass.</title>
        <authorList>
            <person name="Miyauchi S."/>
            <person name="Rancon A."/>
            <person name="Drula E."/>
            <person name="Hage H."/>
            <person name="Chaduli D."/>
            <person name="Favel A."/>
            <person name="Grisel S."/>
            <person name="Henrissat B."/>
            <person name="Herpoel-Gimbert I."/>
            <person name="Ruiz-Duenas F.J."/>
            <person name="Chevret D."/>
            <person name="Hainaut M."/>
            <person name="Lin J."/>
            <person name="Wang M."/>
            <person name="Pangilinan J."/>
            <person name="Lipzen A."/>
            <person name="Lesage-Meessen L."/>
            <person name="Navarro D."/>
            <person name="Riley R."/>
            <person name="Grigoriev I.V."/>
            <person name="Zhou S."/>
            <person name="Raouche S."/>
            <person name="Rosso M.N."/>
        </authorList>
    </citation>
    <scope>NUCLEOTIDE SEQUENCE [LARGE SCALE GENOMIC DNA]</scope>
    <source>
        <strain evidence="3 4">BRFM 1820</strain>
    </source>
</reference>
<accession>A0A371DAX8</accession>
<dbReference type="OrthoDB" id="3185525at2759"/>
<keyword evidence="1" id="KW-0472">Membrane</keyword>
<feature type="transmembrane region" description="Helical" evidence="1">
    <location>
        <begin position="169"/>
        <end position="193"/>
    </location>
</feature>
<evidence type="ECO:0000313" key="4">
    <source>
        <dbReference type="Proteomes" id="UP000256964"/>
    </source>
</evidence>
<evidence type="ECO:0000256" key="1">
    <source>
        <dbReference type="SAM" id="Phobius"/>
    </source>
</evidence>
<evidence type="ECO:0000313" key="3">
    <source>
        <dbReference type="EMBL" id="RDX49687.1"/>
    </source>
</evidence>
<proteinExistence type="predicted"/>